<dbReference type="GO" id="GO:0003677">
    <property type="term" value="F:DNA binding"/>
    <property type="evidence" value="ECO:0007669"/>
    <property type="project" value="UniProtKB-KW"/>
</dbReference>
<dbReference type="InterPro" id="IPR010982">
    <property type="entry name" value="Lambda_DNA-bd_dom_sf"/>
</dbReference>
<organism evidence="3 4">
    <name type="scientific">Phyllobacterium brassicacearum</name>
    <dbReference type="NCBI Taxonomy" id="314235"/>
    <lineage>
        <taxon>Bacteria</taxon>
        <taxon>Pseudomonadati</taxon>
        <taxon>Pseudomonadota</taxon>
        <taxon>Alphaproteobacteria</taxon>
        <taxon>Hyphomicrobiales</taxon>
        <taxon>Phyllobacteriaceae</taxon>
        <taxon>Phyllobacterium</taxon>
    </lineage>
</organism>
<keyword evidence="4" id="KW-1185">Reference proteome</keyword>
<proteinExistence type="predicted"/>
<dbReference type="InterPro" id="IPR001387">
    <property type="entry name" value="Cro/C1-type_HTH"/>
</dbReference>
<dbReference type="Proteomes" id="UP000241444">
    <property type="component" value="Unassembled WGS sequence"/>
</dbReference>
<keyword evidence="1" id="KW-0238">DNA-binding</keyword>
<dbReference type="NCBIfam" id="TIGR02607">
    <property type="entry name" value="antidote_HigA"/>
    <property type="match status" value="1"/>
</dbReference>
<comment type="caution">
    <text evidence="3">The sequence shown here is derived from an EMBL/GenBank/DDBJ whole genome shotgun (WGS) entry which is preliminary data.</text>
</comment>
<dbReference type="PANTHER" id="PTHR36924">
    <property type="entry name" value="ANTITOXIN HIGA-1"/>
    <property type="match status" value="1"/>
</dbReference>
<evidence type="ECO:0000256" key="1">
    <source>
        <dbReference type="ARBA" id="ARBA00023125"/>
    </source>
</evidence>
<protein>
    <submittedName>
        <fullName evidence="3">Addiction module antidote protein, HigA family</fullName>
    </submittedName>
</protein>
<gene>
    <name evidence="3" type="primary">higA</name>
    <name evidence="3" type="ORF">CU102_15890</name>
</gene>
<feature type="domain" description="HTH cro/C1-type" evidence="2">
    <location>
        <begin position="30"/>
        <end position="83"/>
    </location>
</feature>
<reference evidence="4" key="1">
    <citation type="submission" date="2017-11" db="EMBL/GenBank/DDBJ databases">
        <authorList>
            <person name="Kuznetsova I."/>
            <person name="Sazanova A."/>
            <person name="Chirak E."/>
            <person name="Safronova V."/>
            <person name="Willems A."/>
        </authorList>
    </citation>
    <scope>NUCLEOTIDE SEQUENCE [LARGE SCALE GENOMIC DNA]</scope>
    <source>
        <strain evidence="4">STM 196</strain>
    </source>
</reference>
<evidence type="ECO:0000313" key="3">
    <source>
        <dbReference type="EMBL" id="PSH68043.1"/>
    </source>
</evidence>
<dbReference type="RefSeq" id="WP_106712080.1">
    <property type="nucleotide sequence ID" value="NZ_PGGO01000011.1"/>
</dbReference>
<dbReference type="CDD" id="cd00093">
    <property type="entry name" value="HTH_XRE"/>
    <property type="match status" value="1"/>
</dbReference>
<dbReference type="InterPro" id="IPR013430">
    <property type="entry name" value="Toxin_antidote_HigA"/>
</dbReference>
<accession>A0A2P7BNL6</accession>
<dbReference type="SUPFAM" id="SSF47413">
    <property type="entry name" value="lambda repressor-like DNA-binding domains"/>
    <property type="match status" value="1"/>
</dbReference>
<dbReference type="PANTHER" id="PTHR36924:SF1">
    <property type="entry name" value="ANTITOXIN HIGA-1"/>
    <property type="match status" value="1"/>
</dbReference>
<evidence type="ECO:0000313" key="4">
    <source>
        <dbReference type="Proteomes" id="UP000241444"/>
    </source>
</evidence>
<dbReference type="Gene3D" id="1.10.260.40">
    <property type="entry name" value="lambda repressor-like DNA-binding domains"/>
    <property type="match status" value="1"/>
</dbReference>
<dbReference type="PROSITE" id="PS50943">
    <property type="entry name" value="HTH_CROC1"/>
    <property type="match status" value="1"/>
</dbReference>
<dbReference type="EMBL" id="PGGO01000011">
    <property type="protein sequence ID" value="PSH68043.1"/>
    <property type="molecule type" value="Genomic_DNA"/>
</dbReference>
<sequence>MDKKSEWHRTMNTPANRWTPHWATHPGQHLLECIEAHGLSVEEFARSAEVPAATIDAIIAGRRPITHAIALRFEQSLGIMPELWFVLQARWQRHQVTFQAPAERLTAVDGRHQCHA</sequence>
<dbReference type="OrthoDB" id="9796786at2"/>
<evidence type="ECO:0000259" key="2">
    <source>
        <dbReference type="PROSITE" id="PS50943"/>
    </source>
</evidence>
<name>A0A2P7BNL6_9HYPH</name>
<dbReference type="AlphaFoldDB" id="A0A2P7BNL6"/>